<dbReference type="Gene3D" id="3.60.10.10">
    <property type="entry name" value="Endonuclease/exonuclease/phosphatase"/>
    <property type="match status" value="1"/>
</dbReference>
<name>A0A7J7NL01_9MAGN</name>
<dbReference type="AlphaFoldDB" id="A0A7J7NL01"/>
<dbReference type="PANTHER" id="PTHR33710">
    <property type="entry name" value="BNAC02G09200D PROTEIN"/>
    <property type="match status" value="1"/>
</dbReference>
<dbReference type="SUPFAM" id="SSF56219">
    <property type="entry name" value="DNase I-like"/>
    <property type="match status" value="1"/>
</dbReference>
<protein>
    <recommendedName>
        <fullName evidence="3">Endonuclease/exonuclease/phosphatase domain-containing protein</fullName>
    </recommendedName>
</protein>
<evidence type="ECO:0000313" key="2">
    <source>
        <dbReference type="Proteomes" id="UP000541444"/>
    </source>
</evidence>
<dbReference type="PANTHER" id="PTHR33710:SF71">
    <property type="entry name" value="ENDONUCLEASE_EXONUCLEASE_PHOSPHATASE DOMAIN-CONTAINING PROTEIN"/>
    <property type="match status" value="1"/>
</dbReference>
<accession>A0A7J7NL01</accession>
<dbReference type="InterPro" id="IPR036691">
    <property type="entry name" value="Endo/exonu/phosph_ase_sf"/>
</dbReference>
<comment type="caution">
    <text evidence="1">The sequence shown here is derived from an EMBL/GenBank/DDBJ whole genome shotgun (WGS) entry which is preliminary data.</text>
</comment>
<evidence type="ECO:0008006" key="3">
    <source>
        <dbReference type="Google" id="ProtNLM"/>
    </source>
</evidence>
<dbReference type="OrthoDB" id="1932741at2759"/>
<proteinExistence type="predicted"/>
<dbReference type="Proteomes" id="UP000541444">
    <property type="component" value="Unassembled WGS sequence"/>
</dbReference>
<reference evidence="1 2" key="1">
    <citation type="journal article" date="2020" name="IScience">
        <title>Genome Sequencing of the Endangered Kingdonia uniflora (Circaeasteraceae, Ranunculales) Reveals Potential Mechanisms of Evolutionary Specialization.</title>
        <authorList>
            <person name="Sun Y."/>
            <person name="Deng T."/>
            <person name="Zhang A."/>
            <person name="Moore M.J."/>
            <person name="Landis J.B."/>
            <person name="Lin N."/>
            <person name="Zhang H."/>
            <person name="Zhang X."/>
            <person name="Huang J."/>
            <person name="Zhang X."/>
            <person name="Sun H."/>
            <person name="Wang H."/>
        </authorList>
    </citation>
    <scope>NUCLEOTIDE SEQUENCE [LARGE SCALE GENOMIC DNA]</scope>
    <source>
        <strain evidence="1">TB1705</strain>
        <tissue evidence="1">Leaf</tissue>
    </source>
</reference>
<dbReference type="EMBL" id="JACGCM010000715">
    <property type="protein sequence ID" value="KAF6167875.1"/>
    <property type="molecule type" value="Genomic_DNA"/>
</dbReference>
<sequence length="343" mass="38591">MVEDVERDSALINYEEVRNKLGKNRQVHRMKNAKKKNVRSGVGGYPNTRSSGKKKNLNLNEGDLLEYPRLGNLWCFWKFGFNAPVIVAASSQHLTISYDGLLLSAIHGLASISARRSLWTDMESIANLNLPWLAIGDFNCIRSWDEQSGGTGPLPCSVTDFNDYIDACSLTESFSSGPKCSWCNNQKGRARILRRLDRALYNNAWISKFDGWSCKYLPRDISDHSALVGSTQYIPKPGNIPFRFLTGWVTVSSFRDPVINSWSESLLGDPLYVVMKILQRLKAVIKTWKKENLGGLRSQIDTCVADLADIQIQLDDNYSDNLMKEATTIQISLNNLLTLEDSI</sequence>
<organism evidence="1 2">
    <name type="scientific">Kingdonia uniflora</name>
    <dbReference type="NCBI Taxonomy" id="39325"/>
    <lineage>
        <taxon>Eukaryota</taxon>
        <taxon>Viridiplantae</taxon>
        <taxon>Streptophyta</taxon>
        <taxon>Embryophyta</taxon>
        <taxon>Tracheophyta</taxon>
        <taxon>Spermatophyta</taxon>
        <taxon>Magnoliopsida</taxon>
        <taxon>Ranunculales</taxon>
        <taxon>Circaeasteraceae</taxon>
        <taxon>Kingdonia</taxon>
    </lineage>
</organism>
<evidence type="ECO:0000313" key="1">
    <source>
        <dbReference type="EMBL" id="KAF6167875.1"/>
    </source>
</evidence>
<keyword evidence="2" id="KW-1185">Reference proteome</keyword>
<gene>
    <name evidence="1" type="ORF">GIB67_027653</name>
</gene>